<dbReference type="CDD" id="cd04028">
    <property type="entry name" value="C2B_RIM1alpha"/>
    <property type="match status" value="1"/>
</dbReference>
<dbReference type="GO" id="GO:0048167">
    <property type="term" value="P:regulation of synaptic plasticity"/>
    <property type="evidence" value="ECO:0007669"/>
    <property type="project" value="TreeGrafter"/>
</dbReference>
<dbReference type="GO" id="GO:0042391">
    <property type="term" value="P:regulation of membrane potential"/>
    <property type="evidence" value="ECO:0007669"/>
    <property type="project" value="TreeGrafter"/>
</dbReference>
<dbReference type="Proteomes" id="UP000796761">
    <property type="component" value="Unassembled WGS sequence"/>
</dbReference>
<comment type="caution">
    <text evidence="5">The sequence shown here is derived from an EMBL/GenBank/DDBJ whole genome shotgun (WGS) entry which is preliminary data.</text>
</comment>
<feature type="compositionally biased region" description="Basic and acidic residues" evidence="3">
    <location>
        <begin position="24"/>
        <end position="44"/>
    </location>
</feature>
<feature type="region of interest" description="Disordered" evidence="3">
    <location>
        <begin position="407"/>
        <end position="432"/>
    </location>
</feature>
<dbReference type="FunFam" id="2.60.40.150:FF:000001">
    <property type="entry name" value="Regulating synaptic membrane exocytosis 3, isoform CRA_a"/>
    <property type="match status" value="1"/>
</dbReference>
<feature type="region of interest" description="Disordered" evidence="3">
    <location>
        <begin position="159"/>
        <end position="186"/>
    </location>
</feature>
<dbReference type="GO" id="GO:0031267">
    <property type="term" value="F:small GTPase binding"/>
    <property type="evidence" value="ECO:0007669"/>
    <property type="project" value="InterPro"/>
</dbReference>
<reference evidence="5" key="1">
    <citation type="submission" date="2019-04" db="EMBL/GenBank/DDBJ databases">
        <title>Genome assembly of Zosterops borbonicus 15179.</title>
        <authorList>
            <person name="Leroy T."/>
            <person name="Anselmetti Y."/>
            <person name="Tilak M.-K."/>
            <person name="Nabholz B."/>
        </authorList>
    </citation>
    <scope>NUCLEOTIDE SEQUENCE</scope>
    <source>
        <strain evidence="5">HGM_15179</strain>
        <tissue evidence="5">Muscle</tissue>
    </source>
</reference>
<gene>
    <name evidence="5" type="ORF">HGM15179_015309</name>
</gene>
<keyword evidence="6" id="KW-1185">Reference proteome</keyword>
<evidence type="ECO:0000256" key="2">
    <source>
        <dbReference type="ARBA" id="ARBA00034103"/>
    </source>
</evidence>
<feature type="region of interest" description="Disordered" evidence="3">
    <location>
        <begin position="1"/>
        <end position="90"/>
    </location>
</feature>
<dbReference type="PANTHER" id="PTHR12157:SF15">
    <property type="entry name" value="REGULATING SYNAPTIC MEMBRANE EXOCYTOSIS PROTEIN 2"/>
    <property type="match status" value="1"/>
</dbReference>
<dbReference type="InterPro" id="IPR000008">
    <property type="entry name" value="C2_dom"/>
</dbReference>
<dbReference type="GO" id="GO:0048788">
    <property type="term" value="C:cytoskeleton of presynaptic active zone"/>
    <property type="evidence" value="ECO:0007669"/>
    <property type="project" value="TreeGrafter"/>
</dbReference>
<dbReference type="Pfam" id="PF00168">
    <property type="entry name" value="C2"/>
    <property type="match status" value="1"/>
</dbReference>
<evidence type="ECO:0000313" key="6">
    <source>
        <dbReference type="Proteomes" id="UP000796761"/>
    </source>
</evidence>
<evidence type="ECO:0000256" key="1">
    <source>
        <dbReference type="ARBA" id="ARBA00023018"/>
    </source>
</evidence>
<accession>A0A8K1G5D5</accession>
<dbReference type="PANTHER" id="PTHR12157">
    <property type="entry name" value="REGULATING SYNAPTIC MEMBRANE EXOCYTOSIS PROTEIN"/>
    <property type="match status" value="1"/>
</dbReference>
<dbReference type="InterPro" id="IPR035892">
    <property type="entry name" value="C2_domain_sf"/>
</dbReference>
<dbReference type="AlphaFoldDB" id="A0A8K1G5D5"/>
<dbReference type="SMART" id="SM00239">
    <property type="entry name" value="C2"/>
    <property type="match status" value="1"/>
</dbReference>
<organism evidence="5 6">
    <name type="scientific">Zosterops borbonicus</name>
    <dbReference type="NCBI Taxonomy" id="364589"/>
    <lineage>
        <taxon>Eukaryota</taxon>
        <taxon>Metazoa</taxon>
        <taxon>Chordata</taxon>
        <taxon>Craniata</taxon>
        <taxon>Vertebrata</taxon>
        <taxon>Euteleostomi</taxon>
        <taxon>Archelosauria</taxon>
        <taxon>Archosauria</taxon>
        <taxon>Dinosauria</taxon>
        <taxon>Saurischia</taxon>
        <taxon>Theropoda</taxon>
        <taxon>Coelurosauria</taxon>
        <taxon>Aves</taxon>
        <taxon>Neognathae</taxon>
        <taxon>Neoaves</taxon>
        <taxon>Telluraves</taxon>
        <taxon>Australaves</taxon>
        <taxon>Passeriformes</taxon>
        <taxon>Sylvioidea</taxon>
        <taxon>Zosteropidae</taxon>
        <taxon>Zosterops</taxon>
    </lineage>
</organism>
<evidence type="ECO:0000256" key="3">
    <source>
        <dbReference type="SAM" id="MobiDB-lite"/>
    </source>
</evidence>
<feature type="compositionally biased region" description="Low complexity" evidence="3">
    <location>
        <begin position="57"/>
        <end position="75"/>
    </location>
</feature>
<proteinExistence type="predicted"/>
<dbReference type="GO" id="GO:0042734">
    <property type="term" value="C:presynaptic membrane"/>
    <property type="evidence" value="ECO:0007669"/>
    <property type="project" value="TreeGrafter"/>
</dbReference>
<dbReference type="GO" id="GO:0050806">
    <property type="term" value="P:positive regulation of synaptic transmission"/>
    <property type="evidence" value="ECO:0007669"/>
    <property type="project" value="TreeGrafter"/>
</dbReference>
<dbReference type="EMBL" id="SWJQ01000663">
    <property type="protein sequence ID" value="TRZ11800.1"/>
    <property type="molecule type" value="Genomic_DNA"/>
</dbReference>
<sequence length="506" mass="55145">ALDVEERNRQMKMSKYKQVAGSDSRLEQDYHSKYRSGRDPHRGSDNVSNKSSDSDVSDVSAVSRTSSASRFSSTSYMSVQSERPRGNKKISVFTSKMQSRQMAISGKNMTKSTSISGEMYTLEKNDGSQSDTAVGTVGGGSKKRRSSIGAKMVAIVGLSRKSRSTSQLSQTEAGGKKLRSTVQRSTETGLAVEMRNWMTRQASRESTDGSMNSYSSEGNLIFPGVRLAADSQFSDFLDGLGPAQLVGRQTLATPSMGDIQVGMMDKKGQLEVEIIRARGLVVKPGSKTLPAPYVKVYLLENGVCIAKKKTKVARKTLEPLYQQLLSFEESPQGKVLQIIVWGDYGRMDHKSFMGVAQILLDELDLSNMVVSSILPHASVELVAGSSHSCRTGTFLFSQQGCRWNGRFEMPRSQDGSGSSGRPGEPITQPGSGSTILGLLQANSARLPAWSWPEAASPGCQDELQLQYSQHTTCVETVKCSRKLLGSGCTIQLDFHPKPRYHLKNST</sequence>
<name>A0A8K1G5D5_9PASS</name>
<dbReference type="GO" id="GO:2000300">
    <property type="term" value="P:regulation of synaptic vesicle exocytosis"/>
    <property type="evidence" value="ECO:0007669"/>
    <property type="project" value="TreeGrafter"/>
</dbReference>
<feature type="domain" description="C2" evidence="4">
    <location>
        <begin position="255"/>
        <end position="374"/>
    </location>
</feature>
<dbReference type="PROSITE" id="PS50004">
    <property type="entry name" value="C2"/>
    <property type="match status" value="1"/>
</dbReference>
<evidence type="ECO:0000259" key="4">
    <source>
        <dbReference type="PROSITE" id="PS50004"/>
    </source>
</evidence>
<dbReference type="Gene3D" id="2.60.40.150">
    <property type="entry name" value="C2 domain"/>
    <property type="match status" value="1"/>
</dbReference>
<evidence type="ECO:0000313" key="5">
    <source>
        <dbReference type="EMBL" id="TRZ11800.1"/>
    </source>
</evidence>
<feature type="region of interest" description="Disordered" evidence="3">
    <location>
        <begin position="122"/>
        <end position="145"/>
    </location>
</feature>
<feature type="non-terminal residue" evidence="5">
    <location>
        <position position="506"/>
    </location>
</feature>
<protein>
    <recommendedName>
        <fullName evidence="4">C2 domain-containing protein</fullName>
    </recommendedName>
</protein>
<dbReference type="OrthoDB" id="420032at2759"/>
<dbReference type="GO" id="GO:0048791">
    <property type="term" value="P:calcium ion-regulated exocytosis of neurotransmitter"/>
    <property type="evidence" value="ECO:0007669"/>
    <property type="project" value="TreeGrafter"/>
</dbReference>
<dbReference type="InterPro" id="IPR039032">
    <property type="entry name" value="Rim-like"/>
</dbReference>
<comment type="subcellular location">
    <subcellularLocation>
        <location evidence="2">Synapse</location>
    </subcellularLocation>
</comment>
<keyword evidence="1" id="KW-0770">Synapse</keyword>
<dbReference type="SUPFAM" id="SSF49562">
    <property type="entry name" value="C2 domain (Calcium/lipid-binding domain, CaLB)"/>
    <property type="match status" value="1"/>
</dbReference>
<dbReference type="GO" id="GO:0044325">
    <property type="term" value="F:transmembrane transporter binding"/>
    <property type="evidence" value="ECO:0007669"/>
    <property type="project" value="TreeGrafter"/>
</dbReference>